<accession>A0A4R8FFM9</accession>
<gene>
    <name evidence="1" type="ORF">DFO67_1201</name>
</gene>
<evidence type="ECO:0000313" key="1">
    <source>
        <dbReference type="EMBL" id="TDX24756.1"/>
    </source>
</evidence>
<dbReference type="EMBL" id="SOEC01000020">
    <property type="protein sequence ID" value="TDX24756.1"/>
    <property type="molecule type" value="Genomic_DNA"/>
</dbReference>
<feature type="non-terminal residue" evidence="1">
    <location>
        <position position="1"/>
    </location>
</feature>
<proteinExistence type="predicted"/>
<protein>
    <submittedName>
        <fullName evidence="1">Uncharacterized protein</fullName>
    </submittedName>
</protein>
<organism evidence="1 2">
    <name type="scientific">Modicisalibacter xianhensis</name>
    <dbReference type="NCBI Taxonomy" id="442341"/>
    <lineage>
        <taxon>Bacteria</taxon>
        <taxon>Pseudomonadati</taxon>
        <taxon>Pseudomonadota</taxon>
        <taxon>Gammaproteobacteria</taxon>
        <taxon>Oceanospirillales</taxon>
        <taxon>Halomonadaceae</taxon>
        <taxon>Modicisalibacter</taxon>
    </lineage>
</organism>
<dbReference type="Proteomes" id="UP000294489">
    <property type="component" value="Unassembled WGS sequence"/>
</dbReference>
<comment type="caution">
    <text evidence="1">The sequence shown here is derived from an EMBL/GenBank/DDBJ whole genome shotgun (WGS) entry which is preliminary data.</text>
</comment>
<evidence type="ECO:0000313" key="2">
    <source>
        <dbReference type="Proteomes" id="UP000294489"/>
    </source>
</evidence>
<sequence length="49" mass="5617">WPDLGDPAWERASRHLREAERVLGELGHPVDLYPLPERPSRLIATMVTI</sequence>
<dbReference type="AlphaFoldDB" id="A0A4R8FFM9"/>
<reference evidence="1 2" key="1">
    <citation type="submission" date="2019-03" db="EMBL/GenBank/DDBJ databases">
        <title>Freshwater and sediment microbial communities from various areas in North America, analyzing microbe dynamics in response to fracking.</title>
        <authorList>
            <person name="Lamendella R."/>
        </authorList>
    </citation>
    <scope>NUCLEOTIDE SEQUENCE [LARGE SCALE GENOMIC DNA]</scope>
    <source>
        <strain evidence="1 2">6_TX</strain>
    </source>
</reference>
<name>A0A4R8FFM9_9GAMM</name>